<organism evidence="10 11">
    <name type="scientific">Ureaplasma ceti</name>
    <dbReference type="NCBI Taxonomy" id="3119530"/>
    <lineage>
        <taxon>Bacteria</taxon>
        <taxon>Bacillati</taxon>
        <taxon>Mycoplasmatota</taxon>
        <taxon>Mycoplasmoidales</taxon>
        <taxon>Mycoplasmoidaceae</taxon>
        <taxon>Ureaplasma</taxon>
    </lineage>
</organism>
<dbReference type="PANTHER" id="PTHR11669">
    <property type="entry name" value="REPLICATION FACTOR C / DNA POLYMERASE III GAMMA-TAU SUBUNIT"/>
    <property type="match status" value="1"/>
</dbReference>
<evidence type="ECO:0000256" key="3">
    <source>
        <dbReference type="ARBA" id="ARBA00022741"/>
    </source>
</evidence>
<dbReference type="EC" id="2.7.7.7" evidence="8"/>
<accession>A0ABP9UCB9</accession>
<keyword evidence="2" id="KW-0479">Metal-binding</keyword>
<comment type="caution">
    <text evidence="10">The sequence shown here is derived from an EMBL/GenBank/DDBJ whole genome shotgun (WGS) entry which is preliminary data.</text>
</comment>
<dbReference type="Gene3D" id="1.10.8.60">
    <property type="match status" value="1"/>
</dbReference>
<evidence type="ECO:0000259" key="9">
    <source>
        <dbReference type="SMART" id="SM00382"/>
    </source>
</evidence>
<evidence type="ECO:0000256" key="4">
    <source>
        <dbReference type="ARBA" id="ARBA00022833"/>
    </source>
</evidence>
<dbReference type="CDD" id="cd00009">
    <property type="entry name" value="AAA"/>
    <property type="match status" value="1"/>
</dbReference>
<comment type="similarity">
    <text evidence="1 8">Belongs to the DnaX/STICHEL family.</text>
</comment>
<comment type="subunit">
    <text evidence="8">DNA polymerase III contains a core (composed of alpha, epsilon and theta chains) that associates with a tau subunit. This core dimerizes to form the POLIII' complex. PolIII' associates with the gamma complex (composed of gamma, delta, delta', psi and chi chains) and with the beta chain to form the complete DNA polymerase III complex.</text>
</comment>
<dbReference type="NCBIfam" id="NF004046">
    <property type="entry name" value="PRK05563.1"/>
    <property type="match status" value="1"/>
</dbReference>
<keyword evidence="8" id="KW-0548">Nucleotidyltransferase</keyword>
<dbReference type="InterPro" id="IPR003593">
    <property type="entry name" value="AAA+_ATPase"/>
</dbReference>
<evidence type="ECO:0000256" key="6">
    <source>
        <dbReference type="ARBA" id="ARBA00022932"/>
    </source>
</evidence>
<keyword evidence="5 8" id="KW-0067">ATP-binding</keyword>
<proteinExistence type="inferred from homology"/>
<reference evidence="10" key="1">
    <citation type="submission" date="2024-02" db="EMBL/GenBank/DDBJ databases">
        <title>Draft genome sequence of new strains in genus Ureaplasma.</title>
        <authorList>
            <person name="Nakajima Y."/>
            <person name="Segawa T."/>
        </authorList>
    </citation>
    <scope>NUCLEOTIDE SEQUENCE [LARGE SCALE GENOMIC DNA]</scope>
    <source>
        <strain evidence="10">OM1</strain>
    </source>
</reference>
<dbReference type="InterPro" id="IPR027417">
    <property type="entry name" value="P-loop_NTPase"/>
</dbReference>
<evidence type="ECO:0000313" key="10">
    <source>
        <dbReference type="EMBL" id="GAA5414838.1"/>
    </source>
</evidence>
<evidence type="ECO:0000256" key="2">
    <source>
        <dbReference type="ARBA" id="ARBA00022723"/>
    </source>
</evidence>
<dbReference type="Gene3D" id="1.20.272.10">
    <property type="match status" value="1"/>
</dbReference>
<name>A0ABP9UCB9_9BACT</name>
<dbReference type="EMBL" id="BAABQM010000003">
    <property type="protein sequence ID" value="GAA5414838.1"/>
    <property type="molecule type" value="Genomic_DNA"/>
</dbReference>
<keyword evidence="11" id="KW-1185">Reference proteome</keyword>
<dbReference type="PANTHER" id="PTHR11669:SF0">
    <property type="entry name" value="PROTEIN STICHEL-LIKE 2"/>
    <property type="match status" value="1"/>
</dbReference>
<dbReference type="SMART" id="SM00382">
    <property type="entry name" value="AAA"/>
    <property type="match status" value="1"/>
</dbReference>
<comment type="catalytic activity">
    <reaction evidence="7 8">
        <text>DNA(n) + a 2'-deoxyribonucleoside 5'-triphosphate = DNA(n+1) + diphosphate</text>
        <dbReference type="Rhea" id="RHEA:22508"/>
        <dbReference type="Rhea" id="RHEA-COMP:17339"/>
        <dbReference type="Rhea" id="RHEA-COMP:17340"/>
        <dbReference type="ChEBI" id="CHEBI:33019"/>
        <dbReference type="ChEBI" id="CHEBI:61560"/>
        <dbReference type="ChEBI" id="CHEBI:173112"/>
        <dbReference type="EC" id="2.7.7.7"/>
    </reaction>
</comment>
<dbReference type="RefSeq" id="WP_353289998.1">
    <property type="nucleotide sequence ID" value="NZ_BAABQM010000003.1"/>
</dbReference>
<evidence type="ECO:0000256" key="1">
    <source>
        <dbReference type="ARBA" id="ARBA00006360"/>
    </source>
</evidence>
<sequence>MSQIALYRKYRPQNFDQVIGQSFVVQTLKLSIANANINHAYIFCGTRGTGKTSIAKIFSKAVNCLQPVDGNCCNECANCLAINEGKCMDILELDAASNNGVNEIRSIIDTVNYLPTQLKYKVYIIDEAHMLSTSAWNALLKTIEEPPAHVIFIFATTEFHKIPMTIISRCQRYDFHKLTLSELKTLVTDVCKKESIKISKEAVNKIALLSDGGARDCLSILNQLATYSSNNITLKAINNVFGLLDIDKKIELINALINKDERFVIEFIDHLKQENLDCLALVTDLTKFLLDKVVFEKTHDENLLKVLTVTDLDKLTVSVDVAFPLVEALNKVYEELKKSSNPQFSLEIYLLKLVLNGWAPTAVTTNPTPTVVKPVAPSTPITPSKPRTKVVVQPVLEKPTSNVEMQPMDLTPSPVFKPMTNPTSNNFDLDETFKTVTVTQKYAAVTTATPAAPIDDFELRFDDKRDSNHLIDKNAKVVNVYLNKAELKQMAAAAKPQVELVPHYDWQQIFNQIAKNHKAKYKEAINARLETLKNMSDFDNELDKCLSEADKILIASTNGAILLYDFKNEANKFNSLFWQRSNYDQIRDKLLNGTDNIVYALDKKTARDWTNTFREVKGEDFADVSLDLISTIRSKSDAEVKQDIENILGFIREK</sequence>
<evidence type="ECO:0000313" key="11">
    <source>
        <dbReference type="Proteomes" id="UP001449582"/>
    </source>
</evidence>
<dbReference type="InterPro" id="IPR012763">
    <property type="entry name" value="DNA_pol_III_sug/sutau_N"/>
</dbReference>
<protein>
    <recommendedName>
        <fullName evidence="8">DNA polymerase III subunit gamma/tau</fullName>
        <ecNumber evidence="8">2.7.7.7</ecNumber>
    </recommendedName>
</protein>
<dbReference type="Pfam" id="PF13177">
    <property type="entry name" value="DNA_pol3_delta2"/>
    <property type="match status" value="1"/>
</dbReference>
<dbReference type="Proteomes" id="UP001449582">
    <property type="component" value="Unassembled WGS sequence"/>
</dbReference>
<feature type="domain" description="AAA+ ATPase" evidence="9">
    <location>
        <begin position="37"/>
        <end position="178"/>
    </location>
</feature>
<evidence type="ECO:0000256" key="7">
    <source>
        <dbReference type="ARBA" id="ARBA00049244"/>
    </source>
</evidence>
<dbReference type="Gene3D" id="3.40.50.300">
    <property type="entry name" value="P-loop containing nucleotide triphosphate hydrolases"/>
    <property type="match status" value="1"/>
</dbReference>
<keyword evidence="8" id="KW-0808">Transferase</keyword>
<dbReference type="NCBIfam" id="TIGR02397">
    <property type="entry name" value="dnaX_nterm"/>
    <property type="match status" value="1"/>
</dbReference>
<dbReference type="InterPro" id="IPR008921">
    <property type="entry name" value="DNA_pol3_clamp-load_cplx_C"/>
</dbReference>
<dbReference type="InterPro" id="IPR050238">
    <property type="entry name" value="DNA_Rep/Repair_Clamp_Loader"/>
</dbReference>
<keyword evidence="3 8" id="KW-0547">Nucleotide-binding</keyword>
<dbReference type="SUPFAM" id="SSF52540">
    <property type="entry name" value="P-loop containing nucleoside triphosphate hydrolases"/>
    <property type="match status" value="1"/>
</dbReference>
<keyword evidence="8" id="KW-0235">DNA replication</keyword>
<evidence type="ECO:0000256" key="8">
    <source>
        <dbReference type="RuleBase" id="RU364063"/>
    </source>
</evidence>
<dbReference type="InterPro" id="IPR045085">
    <property type="entry name" value="HLD_clamp_pol_III_gamma_tau"/>
</dbReference>
<dbReference type="CDD" id="cd18137">
    <property type="entry name" value="HLD_clamp_pol_III_gamma_tau"/>
    <property type="match status" value="1"/>
</dbReference>
<evidence type="ECO:0000256" key="5">
    <source>
        <dbReference type="ARBA" id="ARBA00022840"/>
    </source>
</evidence>
<keyword evidence="4" id="KW-0862">Zinc</keyword>
<dbReference type="SUPFAM" id="SSF48019">
    <property type="entry name" value="post-AAA+ oligomerization domain-like"/>
    <property type="match status" value="1"/>
</dbReference>
<keyword evidence="6 8" id="KW-0239">DNA-directed DNA polymerase</keyword>
<comment type="function">
    <text evidence="8">DNA polymerase III is a complex, multichain enzyme responsible for most of the replicative synthesis in bacteria. This DNA polymerase also exhibits 3' to 5' exonuclease activity.</text>
</comment>
<gene>
    <name evidence="8" type="primary">dnaX</name>
    <name evidence="10" type="ORF">UREOM_5490</name>
</gene>